<dbReference type="EMBL" id="AQQY01000003">
    <property type="protein sequence ID" value="KCV82683.1"/>
    <property type="molecule type" value="Genomic_DNA"/>
</dbReference>
<dbReference type="Proteomes" id="UP000024836">
    <property type="component" value="Unassembled WGS sequence"/>
</dbReference>
<dbReference type="OrthoDB" id="7876689at2"/>
<evidence type="ECO:0000313" key="1">
    <source>
        <dbReference type="EMBL" id="KCV82683.1"/>
    </source>
</evidence>
<dbReference type="eggNOG" id="ENOG50319MP">
    <property type="taxonomic scope" value="Bacteria"/>
</dbReference>
<proteinExistence type="predicted"/>
<dbReference type="InterPro" id="IPR021395">
    <property type="entry name" value="DUF3035"/>
</dbReference>
<sequence length="174" mass="18661">MRAVQIVALIAVVAGVLSGCSRGDKTPQLMNIRSDGPDEFAILPNKPIELPQDLAALPAPTPGGANRVDPTPQADLVAALGGNPARLAETGVPRSDSALVSQAARFGTAAGIRQTLAAEDLEFRRDNRGRVLERLLNVSVYYRAYSEQSLDQRAELERWRRLGVRNVGAPPEAQ</sequence>
<comment type="caution">
    <text evidence="1">The sequence shown here is derived from an EMBL/GenBank/DDBJ whole genome shotgun (WGS) entry which is preliminary data.</text>
</comment>
<dbReference type="Pfam" id="PF11233">
    <property type="entry name" value="DUF3035"/>
    <property type="match status" value="1"/>
</dbReference>
<reference evidence="1 2" key="1">
    <citation type="submission" date="2013-04" db="EMBL/GenBank/DDBJ databases">
        <title>Shimia sp. 22II-S11-Z10 Genome Sequencing.</title>
        <authorList>
            <person name="Lai Q."/>
            <person name="Li G."/>
            <person name="Shao Z."/>
        </authorList>
    </citation>
    <scope>NUCLEOTIDE SEQUENCE [LARGE SCALE GENOMIC DNA]</scope>
    <source>
        <strain evidence="2">22II-S11-Z10</strain>
    </source>
</reference>
<protein>
    <submittedName>
        <fullName evidence="1">Lipoprotein</fullName>
    </submittedName>
</protein>
<dbReference type="AlphaFoldDB" id="A0A058ZMB1"/>
<keyword evidence="1" id="KW-0449">Lipoprotein</keyword>
<organism evidence="1 2">
    <name type="scientific">Actibacterium atlanticum</name>
    <dbReference type="NCBI Taxonomy" id="1461693"/>
    <lineage>
        <taxon>Bacteria</taxon>
        <taxon>Pseudomonadati</taxon>
        <taxon>Pseudomonadota</taxon>
        <taxon>Alphaproteobacteria</taxon>
        <taxon>Rhodobacterales</taxon>
        <taxon>Roseobacteraceae</taxon>
        <taxon>Actibacterium</taxon>
    </lineage>
</organism>
<keyword evidence="2" id="KW-1185">Reference proteome</keyword>
<dbReference type="PROSITE" id="PS51257">
    <property type="entry name" value="PROKAR_LIPOPROTEIN"/>
    <property type="match status" value="1"/>
</dbReference>
<gene>
    <name evidence="1" type="ORF">ATO10_07061</name>
</gene>
<evidence type="ECO:0000313" key="2">
    <source>
        <dbReference type="Proteomes" id="UP000024836"/>
    </source>
</evidence>
<name>A0A058ZMB1_9RHOB</name>
<dbReference type="STRING" id="1461693.ATO10_07061"/>
<dbReference type="RefSeq" id="WP_035249782.1">
    <property type="nucleotide sequence ID" value="NZ_AQQY01000003.1"/>
</dbReference>
<dbReference type="PATRIC" id="fig|1461693.3.peg.1440"/>
<accession>A0A058ZMB1</accession>